<dbReference type="PROSITE" id="PS00028">
    <property type="entry name" value="ZINC_FINGER_C2H2_1"/>
    <property type="match status" value="2"/>
</dbReference>
<keyword evidence="6" id="KW-0805">Transcription regulation</keyword>
<evidence type="ECO:0000256" key="10">
    <source>
        <dbReference type="PROSITE-ProRule" id="PRU00042"/>
    </source>
</evidence>
<evidence type="ECO:0000256" key="7">
    <source>
        <dbReference type="ARBA" id="ARBA00023125"/>
    </source>
</evidence>
<dbReference type="Gene3D" id="3.30.160.60">
    <property type="entry name" value="Classic Zinc Finger"/>
    <property type="match status" value="2"/>
</dbReference>
<dbReference type="SMART" id="SM00355">
    <property type="entry name" value="ZnF_C2H2"/>
    <property type="match status" value="2"/>
</dbReference>
<evidence type="ECO:0000259" key="12">
    <source>
        <dbReference type="PROSITE" id="PS50157"/>
    </source>
</evidence>
<dbReference type="SUPFAM" id="SSF57667">
    <property type="entry name" value="beta-beta-alpha zinc fingers"/>
    <property type="match status" value="2"/>
</dbReference>
<dbReference type="InterPro" id="IPR050457">
    <property type="entry name" value="ZnFinger_BTB_dom_contain"/>
</dbReference>
<keyword evidence="9" id="KW-0539">Nucleus</keyword>
<keyword evidence="2" id="KW-0479">Metal-binding</keyword>
<evidence type="ECO:0000256" key="2">
    <source>
        <dbReference type="ARBA" id="ARBA00022723"/>
    </source>
</evidence>
<dbReference type="Proteomes" id="UP000759131">
    <property type="component" value="Unassembled WGS sequence"/>
</dbReference>
<evidence type="ECO:0000256" key="5">
    <source>
        <dbReference type="ARBA" id="ARBA00022833"/>
    </source>
</evidence>
<dbReference type="InterPro" id="IPR036236">
    <property type="entry name" value="Znf_C2H2_sf"/>
</dbReference>
<dbReference type="GO" id="GO:0005634">
    <property type="term" value="C:nucleus"/>
    <property type="evidence" value="ECO:0007669"/>
    <property type="project" value="UniProtKB-SubCell"/>
</dbReference>
<feature type="domain" description="C2H2-type" evidence="12">
    <location>
        <begin position="45"/>
        <end position="72"/>
    </location>
</feature>
<keyword evidence="14" id="KW-1185">Reference proteome</keyword>
<dbReference type="EMBL" id="OC863512">
    <property type="protein sequence ID" value="CAD7631057.1"/>
    <property type="molecule type" value="Genomic_DNA"/>
</dbReference>
<evidence type="ECO:0000256" key="4">
    <source>
        <dbReference type="ARBA" id="ARBA00022771"/>
    </source>
</evidence>
<comment type="subcellular location">
    <subcellularLocation>
        <location evidence="1">Nucleus</location>
    </subcellularLocation>
</comment>
<dbReference type="Pfam" id="PF13912">
    <property type="entry name" value="zf-C2H2_6"/>
    <property type="match status" value="1"/>
</dbReference>
<dbReference type="GO" id="GO:0000978">
    <property type="term" value="F:RNA polymerase II cis-regulatory region sequence-specific DNA binding"/>
    <property type="evidence" value="ECO:0007669"/>
    <property type="project" value="TreeGrafter"/>
</dbReference>
<accession>A0A7R9KX60</accession>
<dbReference type="GO" id="GO:0000981">
    <property type="term" value="F:DNA-binding transcription factor activity, RNA polymerase II-specific"/>
    <property type="evidence" value="ECO:0007669"/>
    <property type="project" value="TreeGrafter"/>
</dbReference>
<keyword evidence="8" id="KW-0804">Transcription</keyword>
<evidence type="ECO:0000313" key="14">
    <source>
        <dbReference type="Proteomes" id="UP000759131"/>
    </source>
</evidence>
<evidence type="ECO:0000313" key="13">
    <source>
        <dbReference type="EMBL" id="CAD7631057.1"/>
    </source>
</evidence>
<dbReference type="GO" id="GO:0008270">
    <property type="term" value="F:zinc ion binding"/>
    <property type="evidence" value="ECO:0007669"/>
    <property type="project" value="UniProtKB-KW"/>
</dbReference>
<gene>
    <name evidence="13" type="ORF">OSB1V03_LOCUS11468</name>
</gene>
<name>A0A7R9KX60_9ACAR</name>
<dbReference type="Pfam" id="PF00096">
    <property type="entry name" value="zf-C2H2"/>
    <property type="match status" value="1"/>
</dbReference>
<dbReference type="EMBL" id="CAJPIZ010008937">
    <property type="protein sequence ID" value="CAG2111487.1"/>
    <property type="molecule type" value="Genomic_DNA"/>
</dbReference>
<keyword evidence="3" id="KW-0677">Repeat</keyword>
<sequence length="139" mass="15827">MQALKALNAKNTGNGETTRLSALQQNPTPGDLKSHMYVHNGSWPFKCQICNRGFSKQTNLRNHMYLHSGDRPHECEVCQKRFALACNLRAHLKTHEEPQNEKCLRCSREFPTATGLVTFGCCHDCYHNSHGIPLLRHKN</sequence>
<reference evidence="13" key="1">
    <citation type="submission" date="2020-11" db="EMBL/GenBank/DDBJ databases">
        <authorList>
            <person name="Tran Van P."/>
        </authorList>
    </citation>
    <scope>NUCLEOTIDE SEQUENCE</scope>
</reference>
<evidence type="ECO:0000256" key="1">
    <source>
        <dbReference type="ARBA" id="ARBA00004123"/>
    </source>
</evidence>
<proteinExistence type="predicted"/>
<evidence type="ECO:0000256" key="9">
    <source>
        <dbReference type="ARBA" id="ARBA00023242"/>
    </source>
</evidence>
<evidence type="ECO:0000256" key="3">
    <source>
        <dbReference type="ARBA" id="ARBA00022737"/>
    </source>
</evidence>
<dbReference type="InterPro" id="IPR013087">
    <property type="entry name" value="Znf_C2H2_type"/>
</dbReference>
<keyword evidence="7" id="KW-0238">DNA-binding</keyword>
<protein>
    <recommendedName>
        <fullName evidence="12">C2H2-type domain-containing protein</fullName>
    </recommendedName>
</protein>
<dbReference type="PANTHER" id="PTHR46105:SF5">
    <property type="entry name" value="ZINC FINGER AND BTB DOMAIN-CONTAINING PROTEIN 44 ISOFORM X1"/>
    <property type="match status" value="1"/>
</dbReference>
<dbReference type="OrthoDB" id="3437960at2759"/>
<keyword evidence="4 10" id="KW-0863">Zinc-finger</keyword>
<evidence type="ECO:0000256" key="8">
    <source>
        <dbReference type="ARBA" id="ARBA00023163"/>
    </source>
</evidence>
<feature type="compositionally biased region" description="Polar residues" evidence="11">
    <location>
        <begin position="9"/>
        <end position="20"/>
    </location>
</feature>
<feature type="region of interest" description="Disordered" evidence="11">
    <location>
        <begin position="1"/>
        <end position="20"/>
    </location>
</feature>
<evidence type="ECO:0000256" key="6">
    <source>
        <dbReference type="ARBA" id="ARBA00023015"/>
    </source>
</evidence>
<keyword evidence="5" id="KW-0862">Zinc</keyword>
<feature type="domain" description="C2H2-type" evidence="12">
    <location>
        <begin position="73"/>
        <end position="100"/>
    </location>
</feature>
<dbReference type="AlphaFoldDB" id="A0A7R9KX60"/>
<evidence type="ECO:0000256" key="11">
    <source>
        <dbReference type="SAM" id="MobiDB-lite"/>
    </source>
</evidence>
<dbReference type="PROSITE" id="PS50157">
    <property type="entry name" value="ZINC_FINGER_C2H2_2"/>
    <property type="match status" value="2"/>
</dbReference>
<dbReference type="FunFam" id="3.30.160.60:FF:000671">
    <property type="entry name" value="Zinc finger protein 26"/>
    <property type="match status" value="1"/>
</dbReference>
<dbReference type="FunFam" id="3.30.160.60:FF:000145">
    <property type="entry name" value="Zinc finger protein 574"/>
    <property type="match status" value="1"/>
</dbReference>
<dbReference type="PANTHER" id="PTHR46105">
    <property type="entry name" value="AGAP004733-PA"/>
    <property type="match status" value="1"/>
</dbReference>
<organism evidence="13">
    <name type="scientific">Medioppia subpectinata</name>
    <dbReference type="NCBI Taxonomy" id="1979941"/>
    <lineage>
        <taxon>Eukaryota</taxon>
        <taxon>Metazoa</taxon>
        <taxon>Ecdysozoa</taxon>
        <taxon>Arthropoda</taxon>
        <taxon>Chelicerata</taxon>
        <taxon>Arachnida</taxon>
        <taxon>Acari</taxon>
        <taxon>Acariformes</taxon>
        <taxon>Sarcoptiformes</taxon>
        <taxon>Oribatida</taxon>
        <taxon>Brachypylina</taxon>
        <taxon>Oppioidea</taxon>
        <taxon>Oppiidae</taxon>
        <taxon>Medioppia</taxon>
    </lineage>
</organism>